<protein>
    <submittedName>
        <fullName evidence="3">Mobile element protein</fullName>
    </submittedName>
</protein>
<dbReference type="Pfam" id="PF13358">
    <property type="entry name" value="DDE_3"/>
    <property type="match status" value="1"/>
</dbReference>
<dbReference type="STRING" id="1434118.MSSAC_0914"/>
<dbReference type="KEGG" id="msj:MSSAC_0914"/>
<organism evidence="3 4">
    <name type="scientific">Methanosarcina siciliae C2J</name>
    <dbReference type="NCBI Taxonomy" id="1434118"/>
    <lineage>
        <taxon>Archaea</taxon>
        <taxon>Methanobacteriati</taxon>
        <taxon>Methanobacteriota</taxon>
        <taxon>Stenosarchaea group</taxon>
        <taxon>Methanomicrobia</taxon>
        <taxon>Methanosarcinales</taxon>
        <taxon>Methanosarcinaceae</taxon>
        <taxon>Methanosarcina</taxon>
    </lineage>
</organism>
<feature type="domain" description="Tc1-like transposase DDE" evidence="1">
    <location>
        <begin position="99"/>
        <end position="247"/>
    </location>
</feature>
<dbReference type="PATRIC" id="fig|1434118.4.peg.1167"/>
<dbReference type="EMBL" id="CP009508">
    <property type="protein sequence ID" value="AKB36714.1"/>
    <property type="molecule type" value="Genomic_DNA"/>
</dbReference>
<evidence type="ECO:0000313" key="4">
    <source>
        <dbReference type="Proteomes" id="UP000033123"/>
    </source>
</evidence>
<dbReference type="Gene3D" id="3.30.420.10">
    <property type="entry name" value="Ribonuclease H-like superfamily/Ribonuclease H"/>
    <property type="match status" value="1"/>
</dbReference>
<evidence type="ECO:0000313" key="2">
    <source>
        <dbReference type="EMBL" id="AKB35504.1"/>
    </source>
</evidence>
<dbReference type="KEGG" id="msj:MSSAC_2124"/>
<dbReference type="InterPro" id="IPR038717">
    <property type="entry name" value="Tc1-like_DDE_dom"/>
</dbReference>
<dbReference type="AlphaFoldDB" id="A0A0E3PML0"/>
<dbReference type="InterPro" id="IPR036397">
    <property type="entry name" value="RNaseH_sf"/>
</dbReference>
<dbReference type="GO" id="GO:0003676">
    <property type="term" value="F:nucleic acid binding"/>
    <property type="evidence" value="ECO:0007669"/>
    <property type="project" value="InterPro"/>
</dbReference>
<dbReference type="Proteomes" id="UP000033123">
    <property type="component" value="Chromosome"/>
</dbReference>
<dbReference type="NCBIfam" id="NF033545">
    <property type="entry name" value="transpos_IS630"/>
    <property type="match status" value="1"/>
</dbReference>
<evidence type="ECO:0000313" key="3">
    <source>
        <dbReference type="EMBL" id="AKB36714.1"/>
    </source>
</evidence>
<proteinExistence type="predicted"/>
<evidence type="ECO:0000259" key="1">
    <source>
        <dbReference type="Pfam" id="PF13358"/>
    </source>
</evidence>
<name>A0A0E3PML0_9EURY</name>
<dbReference type="InterPro" id="IPR047655">
    <property type="entry name" value="Transpos_IS630-like"/>
</dbReference>
<gene>
    <name evidence="2" type="ORF">MSSAC_0914</name>
    <name evidence="3" type="ORF">MSSAC_2124</name>
</gene>
<reference evidence="3 4" key="1">
    <citation type="submission" date="2014-07" db="EMBL/GenBank/DDBJ databases">
        <title>Methanogenic archaea and the global carbon cycle.</title>
        <authorList>
            <person name="Henriksen J.R."/>
            <person name="Luke J."/>
            <person name="Reinhart S."/>
            <person name="Benedict M.N."/>
            <person name="Youngblut N.D."/>
            <person name="Metcalf M.E."/>
            <person name="Whitaker R.J."/>
            <person name="Metcalf W.W."/>
        </authorList>
    </citation>
    <scope>NUCLEOTIDE SEQUENCE [LARGE SCALE GENOMIC DNA]</scope>
    <source>
        <strain evidence="3 4">C2J</strain>
    </source>
</reference>
<dbReference type="EMBL" id="CP009508">
    <property type="protein sequence ID" value="AKB35504.1"/>
    <property type="molecule type" value="Genomic_DNA"/>
</dbReference>
<accession>A0A0E3PML0</accession>
<sequence length="282" mass="32916">MKPKDFGYPHEIWTQRLLTKYVQENCIKEGHPELSKISQGTISKILNASNIKPHKIRYYAAKVDPDFDEKARKVLGTYKEVKKLKKEFKKKKKVDRVILSCDEKTGIQAIENKYPDMMPKEGKYPMMARDYEYIRHGTLSLFACIDLITGKVYHKVFEKGRSREFIEIMKEIVSDYQDTKIVATLDNHKIHTSEETNKYISTLGKGKLKFVFTPKHASWLNIIESFISKMSRGFLKAIRVKSIMELKNRIDKYINLLNEEPVVFVWKYKVEGEDRIPGGIAI</sequence>
<dbReference type="HOGENOM" id="CLU_041125_0_1_2"/>